<dbReference type="GO" id="GO:0042359">
    <property type="term" value="P:vitamin D metabolic process"/>
    <property type="evidence" value="ECO:0007669"/>
    <property type="project" value="UniProtKB-ARBA"/>
</dbReference>
<dbReference type="InterPro" id="IPR017972">
    <property type="entry name" value="Cyt_P450_CS"/>
</dbReference>
<feature type="binding site" description="axial binding residue" evidence="8">
    <location>
        <position position="471"/>
    </location>
    <ligand>
        <name>heme</name>
        <dbReference type="ChEBI" id="CHEBI:30413"/>
    </ligand>
    <ligandPart>
        <name>Fe</name>
        <dbReference type="ChEBI" id="CHEBI:18248"/>
    </ligandPart>
</feature>
<comment type="similarity">
    <text evidence="2 9">Belongs to the cytochrome P450 family.</text>
</comment>
<dbReference type="OMA" id="GPQTHVN"/>
<protein>
    <submittedName>
        <fullName evidence="11">Cytochrome P450, family 27, subfamily A, polypeptide 1, gene 4</fullName>
    </submittedName>
</protein>
<dbReference type="GO" id="GO:0071375">
    <property type="term" value="P:cellular response to peptide hormone stimulus"/>
    <property type="evidence" value="ECO:0007669"/>
    <property type="project" value="TreeGrafter"/>
</dbReference>
<evidence type="ECO:0000256" key="4">
    <source>
        <dbReference type="ARBA" id="ARBA00022723"/>
    </source>
</evidence>
<evidence type="ECO:0000256" key="1">
    <source>
        <dbReference type="ARBA" id="ARBA00001971"/>
    </source>
</evidence>
<dbReference type="GO" id="GO:0004497">
    <property type="term" value="F:monooxygenase activity"/>
    <property type="evidence" value="ECO:0007669"/>
    <property type="project" value="UniProtKB-KW"/>
</dbReference>
<dbReference type="AlphaFoldDB" id="A0A3P8S2P2"/>
<evidence type="ECO:0000256" key="3">
    <source>
        <dbReference type="ARBA" id="ARBA00022617"/>
    </source>
</evidence>
<dbReference type="GO" id="GO:0006700">
    <property type="term" value="P:C21-steroid hormone biosynthetic process"/>
    <property type="evidence" value="ECO:0007669"/>
    <property type="project" value="TreeGrafter"/>
</dbReference>
<dbReference type="Pfam" id="PF00067">
    <property type="entry name" value="p450"/>
    <property type="match status" value="1"/>
</dbReference>
<proteinExistence type="inferred from homology"/>
<evidence type="ECO:0000256" key="7">
    <source>
        <dbReference type="ARBA" id="ARBA00023033"/>
    </source>
</evidence>
<dbReference type="InterPro" id="IPR036396">
    <property type="entry name" value="Cyt_P450_sf"/>
</dbReference>
<name>A0A3P8S2P2_AMPPE</name>
<accession>A0A3P8S2P2</accession>
<dbReference type="GO" id="GO:0020037">
    <property type="term" value="F:heme binding"/>
    <property type="evidence" value="ECO:0007669"/>
    <property type="project" value="InterPro"/>
</dbReference>
<keyword evidence="3 8" id="KW-0349">Heme</keyword>
<keyword evidence="4 8" id="KW-0479">Metal-binding</keyword>
<comment type="cofactor">
    <cofactor evidence="1 8">
        <name>heme</name>
        <dbReference type="ChEBI" id="CHEBI:30413"/>
    </cofactor>
</comment>
<dbReference type="GO" id="GO:0008203">
    <property type="term" value="P:cholesterol metabolic process"/>
    <property type="evidence" value="ECO:0007669"/>
    <property type="project" value="TreeGrafter"/>
</dbReference>
<feature type="chain" id="PRO_5018105192" evidence="10">
    <location>
        <begin position="24"/>
        <end position="530"/>
    </location>
</feature>
<keyword evidence="6 8" id="KW-0408">Iron</keyword>
<dbReference type="Gene3D" id="1.10.630.10">
    <property type="entry name" value="Cytochrome P450"/>
    <property type="match status" value="1"/>
</dbReference>
<dbReference type="InterPro" id="IPR002401">
    <property type="entry name" value="Cyt_P450_E_grp-I"/>
</dbReference>
<reference evidence="11" key="2">
    <citation type="submission" date="2025-08" db="UniProtKB">
        <authorList>
            <consortium name="Ensembl"/>
        </authorList>
    </citation>
    <scope>IDENTIFICATION</scope>
</reference>
<dbReference type="STRING" id="161767.ENSAPEP00000006315"/>
<dbReference type="Proteomes" id="UP000265080">
    <property type="component" value="Chromosome 12"/>
</dbReference>
<evidence type="ECO:0000313" key="12">
    <source>
        <dbReference type="Proteomes" id="UP000265080"/>
    </source>
</evidence>
<keyword evidence="12" id="KW-1185">Reference proteome</keyword>
<keyword evidence="5 9" id="KW-0560">Oxidoreductase</keyword>
<dbReference type="GO" id="GO:0034650">
    <property type="term" value="P:cortisol metabolic process"/>
    <property type="evidence" value="ECO:0007669"/>
    <property type="project" value="TreeGrafter"/>
</dbReference>
<dbReference type="PANTHER" id="PTHR24279:SF123">
    <property type="entry name" value="CYTOCHROME P450 FAMILY 27 SUBFAMILY A MEMBER 1"/>
    <property type="match status" value="1"/>
</dbReference>
<dbReference type="GO" id="GO:0016705">
    <property type="term" value="F:oxidoreductase activity, acting on paired donors, with incorporation or reduction of molecular oxygen"/>
    <property type="evidence" value="ECO:0007669"/>
    <property type="project" value="InterPro"/>
</dbReference>
<dbReference type="InterPro" id="IPR001128">
    <property type="entry name" value="Cyt_P450"/>
</dbReference>
<dbReference type="GO" id="GO:0005743">
    <property type="term" value="C:mitochondrial inner membrane"/>
    <property type="evidence" value="ECO:0007669"/>
    <property type="project" value="TreeGrafter"/>
</dbReference>
<dbReference type="PROSITE" id="PS00086">
    <property type="entry name" value="CYTOCHROME_P450"/>
    <property type="match status" value="1"/>
</dbReference>
<evidence type="ECO:0000256" key="5">
    <source>
        <dbReference type="ARBA" id="ARBA00023002"/>
    </source>
</evidence>
<evidence type="ECO:0000256" key="8">
    <source>
        <dbReference type="PIRSR" id="PIRSR602401-1"/>
    </source>
</evidence>
<evidence type="ECO:0000256" key="10">
    <source>
        <dbReference type="SAM" id="SignalP"/>
    </source>
</evidence>
<dbReference type="GeneTree" id="ENSGT00950000182905"/>
<dbReference type="Ensembl" id="ENSAPET00000006484.1">
    <property type="protein sequence ID" value="ENSAPEP00000006315.1"/>
    <property type="gene ID" value="ENSAPEG00000004557.1"/>
</dbReference>
<sequence length="530" mass="60882">MCFCHSVLIMAALLSCRVLLRKGSWLLRCPVAVAPVCSRGVRRSSSAPGALSAFQDKPRTVEDLPHVSFLELLYRLIFQGFHNRMHELQIYEKQLYGPIYRDGLKSVSVNTPKLLEEVLRQDEKFPCRGDMSLWKEYRDMKGYGYGPFTEEGEEWYHLRVVLNKRMLHPKDSAQYDGIINDVVKDFTKKICYLRQCSPTGGSVTNMANEFYLFSLESIASILFETRLGCLEREIPAGTQEFISSITQMFSNSTVVMLIPKWGRNLLPHWKRYMAGWEGIFSFAKELIDKKMEAIQQRTDNNQDVEGEYLTYLLSKTQMSTKDVYGSIAELLLAGVDTTSNTLTWALYLLSKNPLIQDRLYEEVSTSVPADRNPTAAEVTGMPYLRAVIKETLRMYPVVPLNARILTEKSVTIGGYQFPKKTPFLFCHYAISHDEDTFPDPFTFKPERWLRDGRVRPNPFGSIPFGYGVRGCVGRRIAELEMYLLLFQLIRQFEIKPDSSMAELKSLNRTVLIPDNQLNLHFVDRHCKNTV</sequence>
<dbReference type="PRINTS" id="PR00463">
    <property type="entry name" value="EP450I"/>
</dbReference>
<feature type="signal peptide" evidence="10">
    <location>
        <begin position="1"/>
        <end position="23"/>
    </location>
</feature>
<evidence type="ECO:0000256" key="2">
    <source>
        <dbReference type="ARBA" id="ARBA00010617"/>
    </source>
</evidence>
<evidence type="ECO:0000256" key="6">
    <source>
        <dbReference type="ARBA" id="ARBA00023004"/>
    </source>
</evidence>
<evidence type="ECO:0000256" key="9">
    <source>
        <dbReference type="RuleBase" id="RU000461"/>
    </source>
</evidence>
<evidence type="ECO:0000313" key="11">
    <source>
        <dbReference type="Ensembl" id="ENSAPEP00000006315.1"/>
    </source>
</evidence>
<keyword evidence="10" id="KW-0732">Signal</keyword>
<dbReference type="GO" id="GO:0006704">
    <property type="term" value="P:glucocorticoid biosynthetic process"/>
    <property type="evidence" value="ECO:0007669"/>
    <property type="project" value="TreeGrafter"/>
</dbReference>
<dbReference type="PRINTS" id="PR00385">
    <property type="entry name" value="P450"/>
</dbReference>
<dbReference type="FunFam" id="1.10.630.10:FF:000006">
    <property type="entry name" value="Cytochrome P450 302a1, mitochondrial"/>
    <property type="match status" value="1"/>
</dbReference>
<dbReference type="SUPFAM" id="SSF48264">
    <property type="entry name" value="Cytochrome P450"/>
    <property type="match status" value="1"/>
</dbReference>
<dbReference type="PANTHER" id="PTHR24279">
    <property type="entry name" value="CYTOCHROME P450"/>
    <property type="match status" value="1"/>
</dbReference>
<dbReference type="InterPro" id="IPR050479">
    <property type="entry name" value="CYP11_CYP27_families"/>
</dbReference>
<keyword evidence="7 9" id="KW-0503">Monooxygenase</keyword>
<organism evidence="11 12">
    <name type="scientific">Amphiprion percula</name>
    <name type="common">Orange clownfish</name>
    <name type="synonym">Lutjanus percula</name>
    <dbReference type="NCBI Taxonomy" id="161767"/>
    <lineage>
        <taxon>Eukaryota</taxon>
        <taxon>Metazoa</taxon>
        <taxon>Chordata</taxon>
        <taxon>Craniata</taxon>
        <taxon>Vertebrata</taxon>
        <taxon>Euteleostomi</taxon>
        <taxon>Actinopterygii</taxon>
        <taxon>Neopterygii</taxon>
        <taxon>Teleostei</taxon>
        <taxon>Neoteleostei</taxon>
        <taxon>Acanthomorphata</taxon>
        <taxon>Ovalentaria</taxon>
        <taxon>Pomacentridae</taxon>
        <taxon>Amphiprion</taxon>
    </lineage>
</organism>
<reference evidence="11" key="3">
    <citation type="submission" date="2025-09" db="UniProtKB">
        <authorList>
            <consortium name="Ensembl"/>
        </authorList>
    </citation>
    <scope>IDENTIFICATION</scope>
</reference>
<dbReference type="GO" id="GO:0005506">
    <property type="term" value="F:iron ion binding"/>
    <property type="evidence" value="ECO:0007669"/>
    <property type="project" value="InterPro"/>
</dbReference>
<reference evidence="11 12" key="1">
    <citation type="submission" date="2018-03" db="EMBL/GenBank/DDBJ databases">
        <title>Finding Nemo's genes: A chromosome-scale reference assembly of the genome of the orange clownfish Amphiprion percula.</title>
        <authorList>
            <person name="Lehmann R."/>
        </authorList>
    </citation>
    <scope>NUCLEOTIDE SEQUENCE</scope>
</reference>